<dbReference type="Proteomes" id="UP000032735">
    <property type="component" value="Chromosome"/>
</dbReference>
<name>A0A068R4Q6_9GAMM</name>
<sequence>MATVVTMPVSMRKKKWEVPFIVISAANQWDSGMIVLLS</sequence>
<accession>A0A068R4Q6</accession>
<evidence type="ECO:0000313" key="1">
    <source>
        <dbReference type="EMBL" id="CDG21896.1"/>
    </source>
</evidence>
<dbReference type="AlphaFoldDB" id="A0A068R4Q6"/>
<gene>
    <name evidence="1" type="ORF">XPG1_2241</name>
</gene>
<proteinExistence type="predicted"/>
<evidence type="ECO:0000313" key="2">
    <source>
        <dbReference type="Proteomes" id="UP000032735"/>
    </source>
</evidence>
<dbReference type="EMBL" id="FO704551">
    <property type="protein sequence ID" value="CDG21896.1"/>
    <property type="molecule type" value="Genomic_DNA"/>
</dbReference>
<organism evidence="1 2">
    <name type="scientific">Xenorhabdus poinarii G6</name>
    <dbReference type="NCBI Taxonomy" id="1354304"/>
    <lineage>
        <taxon>Bacteria</taxon>
        <taxon>Pseudomonadati</taxon>
        <taxon>Pseudomonadota</taxon>
        <taxon>Gammaproteobacteria</taxon>
        <taxon>Enterobacterales</taxon>
        <taxon>Morganellaceae</taxon>
        <taxon>Xenorhabdus</taxon>
    </lineage>
</organism>
<reference evidence="1 2" key="1">
    <citation type="submission" date="2013-07" db="EMBL/GenBank/DDBJ databases">
        <authorList>
            <person name="Genoscope - CEA"/>
        </authorList>
    </citation>
    <scope>NUCLEOTIDE SEQUENCE [LARGE SCALE GENOMIC DNA]</scope>
    <source>
        <strain evidence="1 2">G6</strain>
    </source>
</reference>
<dbReference type="STRING" id="1354304.XPG1_2241"/>
<protein>
    <submittedName>
        <fullName evidence="1">Uncharacterized protein</fullName>
    </submittedName>
</protein>
<dbReference type="KEGG" id="xpo:XPG1_2241"/>
<dbReference type="HOGENOM" id="CLU_3335092_0_0_6"/>
<keyword evidence="2" id="KW-1185">Reference proteome</keyword>